<keyword evidence="1" id="KW-0472">Membrane</keyword>
<evidence type="ECO:0000313" key="3">
    <source>
        <dbReference type="Proteomes" id="UP001162880"/>
    </source>
</evidence>
<comment type="caution">
    <text evidence="2">The sequence shown here is derived from an EMBL/GenBank/DDBJ whole genome shotgun (WGS) entry which is preliminary data.</text>
</comment>
<organism evidence="2 3">
    <name type="scientific">Novosphingobium album</name>
    <name type="common">ex Hu et al. 2023</name>
    <dbReference type="NCBI Taxonomy" id="2930093"/>
    <lineage>
        <taxon>Bacteria</taxon>
        <taxon>Pseudomonadati</taxon>
        <taxon>Pseudomonadota</taxon>
        <taxon>Alphaproteobacteria</taxon>
        <taxon>Sphingomonadales</taxon>
        <taxon>Sphingomonadaceae</taxon>
        <taxon>Novosphingobium</taxon>
    </lineage>
</organism>
<sequence>MLRKISRLFVIKTHWEAYMIIYALALGAIERGSVYLTRFPGFGGKLLFLACTGSVFMAGAKILDCIKFEKAARFEAAQLAVAEPEPEQKKAA</sequence>
<protein>
    <submittedName>
        <fullName evidence="2">Uncharacterized protein</fullName>
    </submittedName>
</protein>
<gene>
    <name evidence="2" type="ORF">MTR64_13020</name>
</gene>
<proteinExistence type="predicted"/>
<reference evidence="2" key="1">
    <citation type="submission" date="2022-03" db="EMBL/GenBank/DDBJ databases">
        <title>Identification of a novel bacterium isolated from mangrove sediments.</title>
        <authorList>
            <person name="Pan X."/>
        </authorList>
    </citation>
    <scope>NUCLEOTIDE SEQUENCE</scope>
    <source>
        <strain evidence="2">B2580</strain>
    </source>
</reference>
<keyword evidence="3" id="KW-1185">Reference proteome</keyword>
<dbReference type="RefSeq" id="WP_243994515.1">
    <property type="nucleotide sequence ID" value="NZ_JALHLE010000019.1"/>
</dbReference>
<evidence type="ECO:0000313" key="2">
    <source>
        <dbReference type="EMBL" id="MCJ2179492.1"/>
    </source>
</evidence>
<dbReference type="Proteomes" id="UP001162880">
    <property type="component" value="Unassembled WGS sequence"/>
</dbReference>
<feature type="transmembrane region" description="Helical" evidence="1">
    <location>
        <begin position="42"/>
        <end position="63"/>
    </location>
</feature>
<keyword evidence="1" id="KW-1133">Transmembrane helix</keyword>
<dbReference type="EMBL" id="JALHLE010000019">
    <property type="protein sequence ID" value="MCJ2179492.1"/>
    <property type="molecule type" value="Genomic_DNA"/>
</dbReference>
<accession>A0ABT0B374</accession>
<keyword evidence="1" id="KW-0812">Transmembrane</keyword>
<name>A0ABT0B374_9SPHN</name>
<evidence type="ECO:0000256" key="1">
    <source>
        <dbReference type="SAM" id="Phobius"/>
    </source>
</evidence>